<keyword evidence="2" id="KW-1185">Reference proteome</keyword>
<sequence length="436" mass="48767">MITYSDYTAIIDADGTKHTFEEGVQTDKARQRYEHIQKELDDGYLEEQIHDVATTGTHLDTELSEQHQALIDDLIDGVSDGAGRSLAGLAVVQLTIKSIAPDQNIRLHKGSQRSDHFGWKEGISFRTIDSTHIAPALREYDLLYVNKDGVMMTRSLAENYPYSQVYKASLRGPRDAWGTLVEAIERSDSSLAPEPALRYLLLALVNRGSYAQEISQDLLDAVENLRNKGTSPDQIFDVIQRHIRQSPHSDRVLKIALHALYQVLEDNDHLSGVSPTGGTLQPPEFTPLPDADIDGHNPAITVTHPSDASHIHTAWDVNTGRLDMAAKLDQLEGLLQAHPEIQRLGVIVENGPSVDPAIDDRLATIEDQHNVEICITTFDDLCKELLEELVSAGVDYSQWLIAYAETLIHRRRNRAPLNEPTREWVEILTDVIEDEF</sequence>
<dbReference type="EMBL" id="AOJO01000003">
    <property type="protein sequence ID" value="ELZ62268.1"/>
    <property type="molecule type" value="Genomic_DNA"/>
</dbReference>
<dbReference type="STRING" id="1227481.C467_00347"/>
<dbReference type="AlphaFoldDB" id="M0FSG5"/>
<keyword evidence="1" id="KW-0808">Transferase</keyword>
<dbReference type="RefSeq" id="WP_008580631.1">
    <property type="nucleotide sequence ID" value="NZ_AOJO01000003.1"/>
</dbReference>
<accession>M0FSG5</accession>
<evidence type="ECO:0000313" key="1">
    <source>
        <dbReference type="EMBL" id="ELZ62268.1"/>
    </source>
</evidence>
<dbReference type="GO" id="GO:0032259">
    <property type="term" value="P:methylation"/>
    <property type="evidence" value="ECO:0007669"/>
    <property type="project" value="UniProtKB-KW"/>
</dbReference>
<protein>
    <submittedName>
        <fullName evidence="1">Putative site-specific DNA-methyltransferase</fullName>
    </submittedName>
</protein>
<organism evidence="1 2">
    <name type="scientific">Halorubrum hochstenium ATCC 700873</name>
    <dbReference type="NCBI Taxonomy" id="1227481"/>
    <lineage>
        <taxon>Archaea</taxon>
        <taxon>Methanobacteriati</taxon>
        <taxon>Methanobacteriota</taxon>
        <taxon>Stenosarchaea group</taxon>
        <taxon>Halobacteria</taxon>
        <taxon>Halobacteriales</taxon>
        <taxon>Haloferacaceae</taxon>
        <taxon>Halorubrum</taxon>
    </lineage>
</organism>
<proteinExistence type="predicted"/>
<comment type="caution">
    <text evidence="1">The sequence shown here is derived from an EMBL/GenBank/DDBJ whole genome shotgun (WGS) entry which is preliminary data.</text>
</comment>
<dbReference type="Proteomes" id="UP000011689">
    <property type="component" value="Unassembled WGS sequence"/>
</dbReference>
<evidence type="ECO:0000313" key="2">
    <source>
        <dbReference type="Proteomes" id="UP000011689"/>
    </source>
</evidence>
<dbReference type="GeneID" id="72715109"/>
<gene>
    <name evidence="1" type="ORF">C467_00347</name>
</gene>
<name>M0FSG5_9EURY</name>
<dbReference type="PATRIC" id="fig|1227481.4.peg.51"/>
<reference evidence="1 2" key="1">
    <citation type="journal article" date="2014" name="PLoS Genet.">
        <title>Phylogenetically driven sequencing of extremely halophilic archaea reveals strategies for static and dynamic osmo-response.</title>
        <authorList>
            <person name="Becker E.A."/>
            <person name="Seitzer P.M."/>
            <person name="Tritt A."/>
            <person name="Larsen D."/>
            <person name="Krusor M."/>
            <person name="Yao A.I."/>
            <person name="Wu D."/>
            <person name="Madern D."/>
            <person name="Eisen J.A."/>
            <person name="Darling A.E."/>
            <person name="Facciotti M.T."/>
        </authorList>
    </citation>
    <scope>NUCLEOTIDE SEQUENCE [LARGE SCALE GENOMIC DNA]</scope>
    <source>
        <strain evidence="1 2">ATCC 700873</strain>
    </source>
</reference>
<keyword evidence="1" id="KW-0489">Methyltransferase</keyword>
<dbReference type="GO" id="GO:0008168">
    <property type="term" value="F:methyltransferase activity"/>
    <property type="evidence" value="ECO:0007669"/>
    <property type="project" value="UniProtKB-KW"/>
</dbReference>